<dbReference type="EMBL" id="CP061801">
    <property type="protein sequence ID" value="QPK01420.1"/>
    <property type="molecule type" value="Genomic_DNA"/>
</dbReference>
<dbReference type="AlphaFoldDB" id="A0A7T0H1N7"/>
<reference evidence="1" key="1">
    <citation type="submission" date="2020-09" db="EMBL/GenBank/DDBJ databases">
        <title>First Report of a novel Colistin-Resistant species of Enterobacter cloacae complex Producing MCR-5 isolated from hospital sewage water.</title>
        <authorList>
            <person name="Zhou K."/>
        </authorList>
    </citation>
    <scope>NUCLEOTIDE SEQUENCE [LARGE SCALE GENOMIC DNA]</scope>
    <source>
        <strain evidence="1">HSW1412</strain>
    </source>
</reference>
<proteinExistence type="predicted"/>
<organism evidence="1">
    <name type="scientific">Enterobacter mori</name>
    <dbReference type="NCBI Taxonomy" id="539813"/>
    <lineage>
        <taxon>Bacteria</taxon>
        <taxon>Pseudomonadati</taxon>
        <taxon>Pseudomonadota</taxon>
        <taxon>Gammaproteobacteria</taxon>
        <taxon>Enterobacterales</taxon>
        <taxon>Enterobacteriaceae</taxon>
        <taxon>Enterobacter</taxon>
    </lineage>
</organism>
<name>A0A7T0H1N7_9ENTR</name>
<sequence>MQFGTFTPSNGENAFSRYKVIAYASDAVLQDKRINLAAGIPDSLIVGDLVSTSGAKAGNAASIAFVVVEPAQAGSKSIVVASPSHVIISKLGIEFNGLDETAVEAQLSALGFTFSDYDTVALRTT</sequence>
<gene>
    <name evidence="1" type="ORF">IDM36_04580</name>
</gene>
<evidence type="ECO:0000313" key="1">
    <source>
        <dbReference type="EMBL" id="QPK01420.1"/>
    </source>
</evidence>
<protein>
    <recommendedName>
        <fullName evidence="2">Head decoration protein</fullName>
    </recommendedName>
</protein>
<evidence type="ECO:0008006" key="2">
    <source>
        <dbReference type="Google" id="ProtNLM"/>
    </source>
</evidence>
<accession>A0A7T0H1N7</accession>